<organism evidence="1 2">
    <name type="scientific">Leifsonia tongyongensis</name>
    <dbReference type="NCBI Taxonomy" id="1268043"/>
    <lineage>
        <taxon>Bacteria</taxon>
        <taxon>Bacillati</taxon>
        <taxon>Actinomycetota</taxon>
        <taxon>Actinomycetes</taxon>
        <taxon>Micrococcales</taxon>
        <taxon>Microbacteriaceae</taxon>
        <taxon>Leifsonia</taxon>
    </lineage>
</organism>
<dbReference type="GO" id="GO:0003677">
    <property type="term" value="F:DNA binding"/>
    <property type="evidence" value="ECO:0007669"/>
    <property type="project" value="InterPro"/>
</dbReference>
<accession>A0A6L9XY28</accession>
<protein>
    <submittedName>
        <fullName evidence="1">Helix-turn-helix transcriptional regulator</fullName>
    </submittedName>
</protein>
<comment type="caution">
    <text evidence="1">The sequence shown here is derived from an EMBL/GenBank/DDBJ whole genome shotgun (WGS) entry which is preliminary data.</text>
</comment>
<dbReference type="RefSeq" id="WP_163289758.1">
    <property type="nucleotide sequence ID" value="NZ_JAAGWY010000002.1"/>
</dbReference>
<name>A0A6L9XY28_9MICO</name>
<dbReference type="Proteomes" id="UP000474967">
    <property type="component" value="Unassembled WGS sequence"/>
</dbReference>
<proteinExistence type="predicted"/>
<keyword evidence="2" id="KW-1185">Reference proteome</keyword>
<evidence type="ECO:0000313" key="2">
    <source>
        <dbReference type="Proteomes" id="UP000474967"/>
    </source>
</evidence>
<sequence length="50" mass="5600">MGTKELAEILRVSVDIARDIKFGRRPVNVAQLGRLAEALDIDVREFFEAA</sequence>
<dbReference type="AlphaFoldDB" id="A0A6L9XY28"/>
<gene>
    <name evidence="1" type="ORF">G3T36_10630</name>
</gene>
<evidence type="ECO:0000313" key="1">
    <source>
        <dbReference type="EMBL" id="NEN06331.1"/>
    </source>
</evidence>
<dbReference type="EMBL" id="JAAGWY010000002">
    <property type="protein sequence ID" value="NEN06331.1"/>
    <property type="molecule type" value="Genomic_DNA"/>
</dbReference>
<dbReference type="SUPFAM" id="SSF47413">
    <property type="entry name" value="lambda repressor-like DNA-binding domains"/>
    <property type="match status" value="1"/>
</dbReference>
<dbReference type="Gene3D" id="1.10.260.40">
    <property type="entry name" value="lambda repressor-like DNA-binding domains"/>
    <property type="match status" value="1"/>
</dbReference>
<dbReference type="InterPro" id="IPR010982">
    <property type="entry name" value="Lambda_DNA-bd_dom_sf"/>
</dbReference>
<reference evidence="1 2" key="1">
    <citation type="journal article" date="2014" name="J. Microbiol.">
        <title>Diaminobutyricibacter tongyongensis gen. nov., sp. nov. and Homoserinibacter gongjuensis gen. nov., sp. nov. belong to the family Microbacteriaceae.</title>
        <authorList>
            <person name="Kim S.J."/>
            <person name="Ahn J.H."/>
            <person name="Weon H.Y."/>
            <person name="Hamada M."/>
            <person name="Suzuki K."/>
            <person name="Kwon S.W."/>
        </authorList>
    </citation>
    <scope>NUCLEOTIDE SEQUENCE [LARGE SCALE GENOMIC DNA]</scope>
    <source>
        <strain evidence="1 2">NBRC 108724</strain>
    </source>
</reference>